<feature type="region of interest" description="Disordered" evidence="5">
    <location>
        <begin position="301"/>
        <end position="366"/>
    </location>
</feature>
<feature type="compositionally biased region" description="Polar residues" evidence="5">
    <location>
        <begin position="312"/>
        <end position="366"/>
    </location>
</feature>
<dbReference type="PROSITE" id="PS50112">
    <property type="entry name" value="PAS"/>
    <property type="match status" value="1"/>
</dbReference>
<dbReference type="EMBL" id="CDHN01000002">
    <property type="protein sequence ID" value="CEJ89149.1"/>
    <property type="molecule type" value="Genomic_DNA"/>
</dbReference>
<evidence type="ECO:0000256" key="5">
    <source>
        <dbReference type="SAM" id="MobiDB-lite"/>
    </source>
</evidence>
<proteinExistence type="predicted"/>
<sequence>MQHPVNMSGWQNGSQQQQQAFTNVFDFDVIDDGTPTQQLAMGFNPGAQQTADESMMSMFDTDMLSTLADDMAMNIDTMNNATLDQMFPPIPLENSVPATPAAPAADTHIAANVPGGGPAPTDGPPQVTAASQAAVSASNGLTEFTKRRNWPAKVVEELRDFLQILDASGRIKYTSRSITEVAGYDSDDVREVFLKDLLHPDDQGLFVAELNESIASGNPMRLFYRLRKKDGSYTIFEAIGHAHVAAAKFAPNPSNQSPFCQAVFMMARPYPTKNASLLDSFLEHKIENERLKRRISELRREEETDAYEASRQRTMSSSARSDGSVSERNGTSTPSFQTTSFGTAPRSTVSGTLTRENLEGSGNSVRQDSLRDKMARFEGPSHDETIEMLTGLRYAKGERSRGITTGNTSPSLVTGDAGIAMPKDPDGRAADKKKRRLKAVDEYVCTDCGTMDSPEWRKGPSGPKTLCNACGLRWAKKEKKRQSITRPNESPPNEFTMG</sequence>
<dbReference type="PROSITE" id="PS50114">
    <property type="entry name" value="GATA_ZN_FINGER_2"/>
    <property type="match status" value="1"/>
</dbReference>
<name>A0A0A1T2X7_9HYPO</name>
<keyword evidence="2 4" id="KW-0863">Zinc-finger</keyword>
<dbReference type="CDD" id="cd00202">
    <property type="entry name" value="ZnF_GATA"/>
    <property type="match status" value="1"/>
</dbReference>
<dbReference type="SMART" id="SM00401">
    <property type="entry name" value="ZnF_GATA"/>
    <property type="match status" value="1"/>
</dbReference>
<gene>
    <name evidence="8" type="ORF">VHEMI05010</name>
</gene>
<evidence type="ECO:0000259" key="7">
    <source>
        <dbReference type="PROSITE" id="PS50114"/>
    </source>
</evidence>
<dbReference type="NCBIfam" id="TIGR00229">
    <property type="entry name" value="sensory_box"/>
    <property type="match status" value="1"/>
</dbReference>
<dbReference type="SUPFAM" id="SSF55785">
    <property type="entry name" value="PYP-like sensor domain (PAS domain)"/>
    <property type="match status" value="1"/>
</dbReference>
<dbReference type="GO" id="GO:0043565">
    <property type="term" value="F:sequence-specific DNA binding"/>
    <property type="evidence" value="ECO:0007669"/>
    <property type="project" value="InterPro"/>
</dbReference>
<evidence type="ECO:0000256" key="3">
    <source>
        <dbReference type="ARBA" id="ARBA00022833"/>
    </source>
</evidence>
<dbReference type="Gene3D" id="3.30.450.20">
    <property type="entry name" value="PAS domain"/>
    <property type="match status" value="1"/>
</dbReference>
<feature type="region of interest" description="Disordered" evidence="5">
    <location>
        <begin position="477"/>
        <end position="498"/>
    </location>
</feature>
<feature type="region of interest" description="Disordered" evidence="5">
    <location>
        <begin position="400"/>
        <end position="433"/>
    </location>
</feature>
<dbReference type="InterPro" id="IPR013655">
    <property type="entry name" value="PAS_fold_3"/>
</dbReference>
<accession>A0A0A1T2X7</accession>
<evidence type="ECO:0000256" key="1">
    <source>
        <dbReference type="ARBA" id="ARBA00022723"/>
    </source>
</evidence>
<feature type="compositionally biased region" description="Polar residues" evidence="5">
    <location>
        <begin position="484"/>
        <end position="498"/>
    </location>
</feature>
<feature type="domain" description="GATA-type" evidence="7">
    <location>
        <begin position="445"/>
        <end position="472"/>
    </location>
</feature>
<dbReference type="PANTHER" id="PTHR45658">
    <property type="entry name" value="GATA TRANSCRIPTION FACTOR"/>
    <property type="match status" value="1"/>
</dbReference>
<dbReference type="Pfam" id="PF00320">
    <property type="entry name" value="GATA"/>
    <property type="match status" value="1"/>
</dbReference>
<evidence type="ECO:0000313" key="8">
    <source>
        <dbReference type="EMBL" id="CEJ89149.1"/>
    </source>
</evidence>
<evidence type="ECO:0000313" key="9">
    <source>
        <dbReference type="Proteomes" id="UP000039046"/>
    </source>
</evidence>
<dbReference type="HOGENOM" id="CLU_024414_0_0_1"/>
<dbReference type="GO" id="GO:0006355">
    <property type="term" value="P:regulation of DNA-templated transcription"/>
    <property type="evidence" value="ECO:0007669"/>
    <property type="project" value="InterPro"/>
</dbReference>
<dbReference type="PROSITE" id="PS00344">
    <property type="entry name" value="GATA_ZN_FINGER_1"/>
    <property type="match status" value="1"/>
</dbReference>
<dbReference type="SMART" id="SM00091">
    <property type="entry name" value="PAS"/>
    <property type="match status" value="1"/>
</dbReference>
<reference evidence="8 9" key="1">
    <citation type="journal article" date="2015" name="Genome Announc.">
        <title>Draft Genome Sequence and Gene Annotation of the Entomopathogenic Fungus Verticillium hemipterigenum.</title>
        <authorList>
            <person name="Horn F."/>
            <person name="Habel A."/>
            <person name="Scharf D.H."/>
            <person name="Dworschak J."/>
            <person name="Brakhage A.A."/>
            <person name="Guthke R."/>
            <person name="Hertweck C."/>
            <person name="Linde J."/>
        </authorList>
    </citation>
    <scope>NUCLEOTIDE SEQUENCE [LARGE SCALE GENOMIC DNA]</scope>
</reference>
<dbReference type="CDD" id="cd00130">
    <property type="entry name" value="PAS"/>
    <property type="match status" value="1"/>
</dbReference>
<evidence type="ECO:0000256" key="2">
    <source>
        <dbReference type="ARBA" id="ARBA00022771"/>
    </source>
</evidence>
<keyword evidence="3" id="KW-0862">Zinc</keyword>
<keyword evidence="1" id="KW-0479">Metal-binding</keyword>
<evidence type="ECO:0000256" key="4">
    <source>
        <dbReference type="PROSITE-ProRule" id="PRU00094"/>
    </source>
</evidence>
<dbReference type="PANTHER" id="PTHR45658:SF18">
    <property type="entry name" value="PROTEIN GAT2"/>
    <property type="match status" value="1"/>
</dbReference>
<feature type="compositionally biased region" description="Polar residues" evidence="5">
    <location>
        <begin position="402"/>
        <end position="412"/>
    </location>
</feature>
<dbReference type="OrthoDB" id="2162994at2759"/>
<protein>
    <submittedName>
        <fullName evidence="8">Putative WctD protein</fullName>
    </submittedName>
</protein>
<dbReference type="InterPro" id="IPR051140">
    <property type="entry name" value="GATA_TF"/>
</dbReference>
<dbReference type="Pfam" id="PF08447">
    <property type="entry name" value="PAS_3"/>
    <property type="match status" value="1"/>
</dbReference>
<dbReference type="InterPro" id="IPR000014">
    <property type="entry name" value="PAS"/>
</dbReference>
<dbReference type="InterPro" id="IPR035965">
    <property type="entry name" value="PAS-like_dom_sf"/>
</dbReference>
<dbReference type="Proteomes" id="UP000039046">
    <property type="component" value="Unassembled WGS sequence"/>
</dbReference>
<dbReference type="STRING" id="1531966.A0A0A1T2X7"/>
<dbReference type="Gene3D" id="3.30.50.10">
    <property type="entry name" value="Erythroid Transcription Factor GATA-1, subunit A"/>
    <property type="match status" value="1"/>
</dbReference>
<dbReference type="SUPFAM" id="SSF57716">
    <property type="entry name" value="Glucocorticoid receptor-like (DNA-binding domain)"/>
    <property type="match status" value="1"/>
</dbReference>
<feature type="domain" description="PAS" evidence="6">
    <location>
        <begin position="147"/>
        <end position="217"/>
    </location>
</feature>
<dbReference type="InterPro" id="IPR013088">
    <property type="entry name" value="Znf_NHR/GATA"/>
</dbReference>
<dbReference type="InterPro" id="IPR000679">
    <property type="entry name" value="Znf_GATA"/>
</dbReference>
<dbReference type="AlphaFoldDB" id="A0A0A1T2X7"/>
<evidence type="ECO:0000259" key="6">
    <source>
        <dbReference type="PROSITE" id="PS50112"/>
    </source>
</evidence>
<keyword evidence="9" id="KW-1185">Reference proteome</keyword>
<organism evidence="8 9">
    <name type="scientific">[Torrubiella] hemipterigena</name>
    <dbReference type="NCBI Taxonomy" id="1531966"/>
    <lineage>
        <taxon>Eukaryota</taxon>
        <taxon>Fungi</taxon>
        <taxon>Dikarya</taxon>
        <taxon>Ascomycota</taxon>
        <taxon>Pezizomycotina</taxon>
        <taxon>Sordariomycetes</taxon>
        <taxon>Hypocreomycetidae</taxon>
        <taxon>Hypocreales</taxon>
        <taxon>Clavicipitaceae</taxon>
        <taxon>Clavicipitaceae incertae sedis</taxon>
        <taxon>'Torrubiella' clade</taxon>
    </lineage>
</organism>
<dbReference type="GO" id="GO:0008270">
    <property type="term" value="F:zinc ion binding"/>
    <property type="evidence" value="ECO:0007669"/>
    <property type="project" value="UniProtKB-KW"/>
</dbReference>